<protein>
    <submittedName>
        <fullName evidence="2">(salmon louse) hypothetical protein</fullName>
    </submittedName>
</protein>
<dbReference type="Proteomes" id="UP000675881">
    <property type="component" value="Chromosome 1"/>
</dbReference>
<proteinExistence type="predicted"/>
<feature type="compositionally biased region" description="Basic and acidic residues" evidence="1">
    <location>
        <begin position="68"/>
        <end position="77"/>
    </location>
</feature>
<sequence length="221" mass="25308">MEAKKASNNKRKRVEDDSEGAKCHKKKKFVSTSVEESGANELQDQGPRIINMLSKKSTPMLKIKKRKSVLEKEDDTANKSANPQQPPKKIKKPKKSKAEKIAEQVLKTESGTGKHVHETPTHNKAIKYLKTWKKKSLKMEVQISDKHFNVLLEYLSSIKGGMKDMTQKRAEKIIELEEKWHSLEGTKTIDEIQKELEEARPGEKKLDRAKEIQIILGKENK</sequence>
<dbReference type="EMBL" id="HG994580">
    <property type="protein sequence ID" value="CAF2765754.1"/>
    <property type="molecule type" value="Genomic_DNA"/>
</dbReference>
<dbReference type="AlphaFoldDB" id="A0A7R8CCP7"/>
<evidence type="ECO:0000313" key="2">
    <source>
        <dbReference type="EMBL" id="CAF2765754.1"/>
    </source>
</evidence>
<evidence type="ECO:0000256" key="1">
    <source>
        <dbReference type="SAM" id="MobiDB-lite"/>
    </source>
</evidence>
<dbReference type="OrthoDB" id="10261563at2759"/>
<feature type="compositionally biased region" description="Polar residues" evidence="1">
    <location>
        <begin position="30"/>
        <end position="43"/>
    </location>
</feature>
<accession>A0A7R8CCP7</accession>
<reference evidence="2" key="1">
    <citation type="submission" date="2021-02" db="EMBL/GenBank/DDBJ databases">
        <authorList>
            <person name="Bekaert M."/>
        </authorList>
    </citation>
    <scope>NUCLEOTIDE SEQUENCE</scope>
    <source>
        <strain evidence="2">IoA-00</strain>
    </source>
</reference>
<evidence type="ECO:0000313" key="3">
    <source>
        <dbReference type="Proteomes" id="UP000675881"/>
    </source>
</evidence>
<name>A0A7R8CCP7_LEPSM</name>
<organism evidence="2 3">
    <name type="scientific">Lepeophtheirus salmonis</name>
    <name type="common">Salmon louse</name>
    <name type="synonym">Caligus salmonis</name>
    <dbReference type="NCBI Taxonomy" id="72036"/>
    <lineage>
        <taxon>Eukaryota</taxon>
        <taxon>Metazoa</taxon>
        <taxon>Ecdysozoa</taxon>
        <taxon>Arthropoda</taxon>
        <taxon>Crustacea</taxon>
        <taxon>Multicrustacea</taxon>
        <taxon>Hexanauplia</taxon>
        <taxon>Copepoda</taxon>
        <taxon>Siphonostomatoida</taxon>
        <taxon>Caligidae</taxon>
        <taxon>Lepeophtheirus</taxon>
    </lineage>
</organism>
<gene>
    <name evidence="2" type="ORF">LSAA_1908</name>
</gene>
<keyword evidence="3" id="KW-1185">Reference proteome</keyword>
<feature type="region of interest" description="Disordered" evidence="1">
    <location>
        <begin position="1"/>
        <end position="100"/>
    </location>
</feature>
<feature type="compositionally biased region" description="Basic and acidic residues" evidence="1">
    <location>
        <begin position="13"/>
        <end position="22"/>
    </location>
</feature>